<dbReference type="SUPFAM" id="SSF53850">
    <property type="entry name" value="Periplasmic binding protein-like II"/>
    <property type="match status" value="1"/>
</dbReference>
<dbReference type="InterPro" id="IPR001638">
    <property type="entry name" value="Solute-binding_3/MltF_N"/>
</dbReference>
<evidence type="ECO:0000313" key="8">
    <source>
        <dbReference type="Proteomes" id="UP000234503"/>
    </source>
</evidence>
<protein>
    <submittedName>
        <fullName evidence="7">Amino acid ABC transporter substrate-binding protein</fullName>
    </submittedName>
</protein>
<dbReference type="PROSITE" id="PS01039">
    <property type="entry name" value="SBP_BACTERIAL_3"/>
    <property type="match status" value="1"/>
</dbReference>
<evidence type="ECO:0000256" key="2">
    <source>
        <dbReference type="ARBA" id="ARBA00010333"/>
    </source>
</evidence>
<dbReference type="AlphaFoldDB" id="A0A2N5DXS5"/>
<gene>
    <name evidence="7" type="ORF">CYR32_15730</name>
</gene>
<sequence>MTFRKSFLALAGAALLVMQASAALADQLQQIQQRGVLRVAVPQDFPPFGSVGTDLQPQGYDIDMAHYLADKMKLKLQLVPVTSANRVPYLQTDKVDLVISSLGKNAEREKAIDFSRAYAPFFLGVFGPKDETLSDARQLAGQSIGVTRGAVEDMVLSGVAPKEAQLKRYEDNNTTLSAYLSGQVKYVATGNLVVAAIARQNPAKAPVAKFMLKDSPCYIGLRKDEPALKAKVDALIGEALKDQTLNTLSEKWLKAPLPADLGA</sequence>
<evidence type="ECO:0000256" key="1">
    <source>
        <dbReference type="ARBA" id="ARBA00004196"/>
    </source>
</evidence>
<dbReference type="CDD" id="cd01072">
    <property type="entry name" value="PBP2_SMa0082_like"/>
    <property type="match status" value="1"/>
</dbReference>
<accession>A0A2N5DXS5</accession>
<evidence type="ECO:0000256" key="4">
    <source>
        <dbReference type="RuleBase" id="RU003744"/>
    </source>
</evidence>
<feature type="domain" description="Solute-binding protein family 3/N-terminal" evidence="6">
    <location>
        <begin position="36"/>
        <end position="256"/>
    </location>
</feature>
<evidence type="ECO:0000256" key="5">
    <source>
        <dbReference type="SAM" id="SignalP"/>
    </source>
</evidence>
<keyword evidence="3 5" id="KW-0732">Signal</keyword>
<dbReference type="OrthoDB" id="5363083at2"/>
<dbReference type="SMART" id="SM00062">
    <property type="entry name" value="PBPb"/>
    <property type="match status" value="1"/>
</dbReference>
<feature type="chain" id="PRO_5014930912" evidence="5">
    <location>
        <begin position="26"/>
        <end position="263"/>
    </location>
</feature>
<dbReference type="PANTHER" id="PTHR35936:SF37">
    <property type="entry name" value="AMINO ACID ABC TRANSPORTER SUBSTRATE-BINDING PROTEIN"/>
    <property type="match status" value="1"/>
</dbReference>
<evidence type="ECO:0000313" key="7">
    <source>
        <dbReference type="EMBL" id="PLR32233.1"/>
    </source>
</evidence>
<dbReference type="EMBL" id="PJZH01000019">
    <property type="protein sequence ID" value="PLR32233.1"/>
    <property type="molecule type" value="Genomic_DNA"/>
</dbReference>
<keyword evidence="8" id="KW-1185">Reference proteome</keyword>
<dbReference type="Proteomes" id="UP000234503">
    <property type="component" value="Unassembled WGS sequence"/>
</dbReference>
<reference evidence="7 8" key="1">
    <citation type="submission" date="2017-12" db="EMBL/GenBank/DDBJ databases">
        <title>Characterization of six clinical isolates of Enterochimera gen. nov., a novel genus of the Yersiniaciae family and the three species Enterochimera arupensis sp. nov., Enterochimera coloradensis sp. nov, and Enterochimera californica sp. nov.</title>
        <authorList>
            <person name="Rossi A."/>
            <person name="Fisher M."/>
        </authorList>
    </citation>
    <scope>NUCLEOTIDE SEQUENCE [LARGE SCALE GENOMIC DNA]</scope>
    <source>
        <strain evidence="8">2016-Iso4</strain>
    </source>
</reference>
<evidence type="ECO:0000256" key="3">
    <source>
        <dbReference type="ARBA" id="ARBA00022729"/>
    </source>
</evidence>
<comment type="similarity">
    <text evidence="2 4">Belongs to the bacterial solute-binding protein 3 family.</text>
</comment>
<dbReference type="InterPro" id="IPR018313">
    <property type="entry name" value="SBP_3_CS"/>
</dbReference>
<name>A0A2N5DXS5_9GAMM</name>
<comment type="caution">
    <text evidence="7">The sequence shown here is derived from an EMBL/GenBank/DDBJ whole genome shotgun (WGS) entry which is preliminary data.</text>
</comment>
<dbReference type="RefSeq" id="WP_101826094.1">
    <property type="nucleotide sequence ID" value="NZ_PJZH01000019.1"/>
</dbReference>
<dbReference type="Gene3D" id="3.40.190.10">
    <property type="entry name" value="Periplasmic binding protein-like II"/>
    <property type="match status" value="2"/>
</dbReference>
<proteinExistence type="inferred from homology"/>
<dbReference type="GO" id="GO:0030288">
    <property type="term" value="C:outer membrane-bounded periplasmic space"/>
    <property type="evidence" value="ECO:0007669"/>
    <property type="project" value="UniProtKB-ARBA"/>
</dbReference>
<feature type="signal peptide" evidence="5">
    <location>
        <begin position="1"/>
        <end position="25"/>
    </location>
</feature>
<comment type="subcellular location">
    <subcellularLocation>
        <location evidence="1">Cell envelope</location>
    </subcellularLocation>
</comment>
<organism evidence="7 8">
    <name type="scientific">Chimaeribacter coloradensis</name>
    <dbReference type="NCBI Taxonomy" id="2060068"/>
    <lineage>
        <taxon>Bacteria</taxon>
        <taxon>Pseudomonadati</taxon>
        <taxon>Pseudomonadota</taxon>
        <taxon>Gammaproteobacteria</taxon>
        <taxon>Enterobacterales</taxon>
        <taxon>Yersiniaceae</taxon>
        <taxon>Chimaeribacter</taxon>
    </lineage>
</organism>
<dbReference type="PANTHER" id="PTHR35936">
    <property type="entry name" value="MEMBRANE-BOUND LYTIC MUREIN TRANSGLYCOSYLASE F"/>
    <property type="match status" value="1"/>
</dbReference>
<dbReference type="Pfam" id="PF00497">
    <property type="entry name" value="SBP_bac_3"/>
    <property type="match status" value="1"/>
</dbReference>
<evidence type="ECO:0000259" key="6">
    <source>
        <dbReference type="SMART" id="SM00062"/>
    </source>
</evidence>